<protein>
    <submittedName>
        <fullName evidence="2">Cyclic nucleotide-binding domain-containing protein</fullName>
    </submittedName>
</protein>
<reference evidence="2" key="1">
    <citation type="submission" date="2020-09" db="EMBL/GenBank/DDBJ databases">
        <title>Genome seq and assembly of Devosia sp.</title>
        <authorList>
            <person name="Chhetri G."/>
        </authorList>
    </citation>
    <scope>NUCLEOTIDE SEQUENCE</scope>
    <source>
        <strain evidence="2">PTR5</strain>
    </source>
</reference>
<accession>A0A927IU97</accession>
<dbReference type="Proteomes" id="UP000654108">
    <property type="component" value="Unassembled WGS sequence"/>
</dbReference>
<dbReference type="GO" id="GO:0003700">
    <property type="term" value="F:DNA-binding transcription factor activity"/>
    <property type="evidence" value="ECO:0007669"/>
    <property type="project" value="TreeGrafter"/>
</dbReference>
<dbReference type="GO" id="GO:0005829">
    <property type="term" value="C:cytosol"/>
    <property type="evidence" value="ECO:0007669"/>
    <property type="project" value="TreeGrafter"/>
</dbReference>
<keyword evidence="3" id="KW-1185">Reference proteome</keyword>
<name>A0A927IU97_9HYPH</name>
<dbReference type="InterPro" id="IPR014710">
    <property type="entry name" value="RmlC-like_jellyroll"/>
</dbReference>
<dbReference type="InterPro" id="IPR018490">
    <property type="entry name" value="cNMP-bd_dom_sf"/>
</dbReference>
<proteinExistence type="predicted"/>
<dbReference type="Gene3D" id="2.60.120.10">
    <property type="entry name" value="Jelly Rolls"/>
    <property type="match status" value="1"/>
</dbReference>
<sequence>MHDAAAILAKADFFEMCGDTQRELLGFASDRRHFSAGATIYKAGEDPQGAHVLVEGSLRATHEGVDAVEPYTVSAPGSVIGLMALILSKPRPVTFTAISDCDTLFVPRAAFLKLLRQDDDLAQQAIDRIESDLREYLGALQPLRRKM</sequence>
<dbReference type="InterPro" id="IPR000595">
    <property type="entry name" value="cNMP-bd_dom"/>
</dbReference>
<dbReference type="InterPro" id="IPR050397">
    <property type="entry name" value="Env_Response_Regulators"/>
</dbReference>
<organism evidence="2 3">
    <name type="scientific">Devosia oryzisoli</name>
    <dbReference type="NCBI Taxonomy" id="2774138"/>
    <lineage>
        <taxon>Bacteria</taxon>
        <taxon>Pseudomonadati</taxon>
        <taxon>Pseudomonadota</taxon>
        <taxon>Alphaproteobacteria</taxon>
        <taxon>Hyphomicrobiales</taxon>
        <taxon>Devosiaceae</taxon>
        <taxon>Devosia</taxon>
    </lineage>
</organism>
<dbReference type="SMART" id="SM00100">
    <property type="entry name" value="cNMP"/>
    <property type="match status" value="1"/>
</dbReference>
<dbReference type="EMBL" id="JACYFU010000003">
    <property type="protein sequence ID" value="MBD8066496.1"/>
    <property type="molecule type" value="Genomic_DNA"/>
</dbReference>
<dbReference type="SUPFAM" id="SSF51206">
    <property type="entry name" value="cAMP-binding domain-like"/>
    <property type="match status" value="1"/>
</dbReference>
<dbReference type="Pfam" id="PF00027">
    <property type="entry name" value="cNMP_binding"/>
    <property type="match status" value="1"/>
</dbReference>
<evidence type="ECO:0000313" key="3">
    <source>
        <dbReference type="Proteomes" id="UP000654108"/>
    </source>
</evidence>
<comment type="caution">
    <text evidence="2">The sequence shown here is derived from an EMBL/GenBank/DDBJ whole genome shotgun (WGS) entry which is preliminary data.</text>
</comment>
<dbReference type="CDD" id="cd00038">
    <property type="entry name" value="CAP_ED"/>
    <property type="match status" value="1"/>
</dbReference>
<dbReference type="AlphaFoldDB" id="A0A927IU97"/>
<dbReference type="RefSeq" id="WP_191776514.1">
    <property type="nucleotide sequence ID" value="NZ_JACYFU010000003.1"/>
</dbReference>
<evidence type="ECO:0000313" key="2">
    <source>
        <dbReference type="EMBL" id="MBD8066496.1"/>
    </source>
</evidence>
<dbReference type="PANTHER" id="PTHR24567:SF68">
    <property type="entry name" value="DNA-BINDING TRANSCRIPTIONAL DUAL REGULATOR CRP"/>
    <property type="match status" value="1"/>
</dbReference>
<feature type="domain" description="Cyclic nucleotide-binding" evidence="1">
    <location>
        <begin position="13"/>
        <end position="132"/>
    </location>
</feature>
<gene>
    <name evidence="2" type="ORF">IC608_13550</name>
</gene>
<evidence type="ECO:0000259" key="1">
    <source>
        <dbReference type="PROSITE" id="PS50042"/>
    </source>
</evidence>
<dbReference type="PANTHER" id="PTHR24567">
    <property type="entry name" value="CRP FAMILY TRANSCRIPTIONAL REGULATORY PROTEIN"/>
    <property type="match status" value="1"/>
</dbReference>
<dbReference type="PROSITE" id="PS50042">
    <property type="entry name" value="CNMP_BINDING_3"/>
    <property type="match status" value="1"/>
</dbReference>